<dbReference type="EMBL" id="KI925456">
    <property type="protein sequence ID" value="ETW83593.1"/>
    <property type="molecule type" value="Genomic_DNA"/>
</dbReference>
<name>W4KCT3_HETIT</name>
<dbReference type="RefSeq" id="XP_009543371.1">
    <property type="nucleotide sequence ID" value="XM_009545076.1"/>
</dbReference>
<protein>
    <submittedName>
        <fullName evidence="1">Uncharacterized protein</fullName>
    </submittedName>
</protein>
<evidence type="ECO:0000313" key="2">
    <source>
        <dbReference type="Proteomes" id="UP000030671"/>
    </source>
</evidence>
<dbReference type="GeneID" id="20672651"/>
<dbReference type="HOGENOM" id="CLU_2892014_0_0_1"/>
<dbReference type="KEGG" id="hir:HETIRDRAFT_408011"/>
<accession>W4KCT3</accession>
<organism evidence="1 2">
    <name type="scientific">Heterobasidion irregulare (strain TC 32-1)</name>
    <dbReference type="NCBI Taxonomy" id="747525"/>
    <lineage>
        <taxon>Eukaryota</taxon>
        <taxon>Fungi</taxon>
        <taxon>Dikarya</taxon>
        <taxon>Basidiomycota</taxon>
        <taxon>Agaricomycotina</taxon>
        <taxon>Agaricomycetes</taxon>
        <taxon>Russulales</taxon>
        <taxon>Bondarzewiaceae</taxon>
        <taxon>Heterobasidion</taxon>
        <taxon>Heterobasidion annosum species complex</taxon>
    </lineage>
</organism>
<dbReference type="Proteomes" id="UP000030671">
    <property type="component" value="Unassembled WGS sequence"/>
</dbReference>
<keyword evidence="2" id="KW-1185">Reference proteome</keyword>
<feature type="non-terminal residue" evidence="1">
    <location>
        <position position="63"/>
    </location>
</feature>
<sequence>MYGDHDAPLTQPHALLGSHSIGVLLGIPYSRASPRSSVLRSAASVRVVRKTMLPGKYDGDVAL</sequence>
<dbReference type="InParanoid" id="W4KCT3"/>
<gene>
    <name evidence="1" type="ORF">HETIRDRAFT_408011</name>
</gene>
<dbReference type="AlphaFoldDB" id="W4KCT3"/>
<reference evidence="1 2" key="1">
    <citation type="journal article" date="2012" name="New Phytol.">
        <title>Insight into trade-off between wood decay and parasitism from the genome of a fungal forest pathogen.</title>
        <authorList>
            <person name="Olson A."/>
            <person name="Aerts A."/>
            <person name="Asiegbu F."/>
            <person name="Belbahri L."/>
            <person name="Bouzid O."/>
            <person name="Broberg A."/>
            <person name="Canback B."/>
            <person name="Coutinho P.M."/>
            <person name="Cullen D."/>
            <person name="Dalman K."/>
            <person name="Deflorio G."/>
            <person name="van Diepen L.T."/>
            <person name="Dunand C."/>
            <person name="Duplessis S."/>
            <person name="Durling M."/>
            <person name="Gonthier P."/>
            <person name="Grimwood J."/>
            <person name="Fossdal C.G."/>
            <person name="Hansson D."/>
            <person name="Henrissat B."/>
            <person name="Hietala A."/>
            <person name="Himmelstrand K."/>
            <person name="Hoffmeister D."/>
            <person name="Hogberg N."/>
            <person name="James T.Y."/>
            <person name="Karlsson M."/>
            <person name="Kohler A."/>
            <person name="Kues U."/>
            <person name="Lee Y.H."/>
            <person name="Lin Y.C."/>
            <person name="Lind M."/>
            <person name="Lindquist E."/>
            <person name="Lombard V."/>
            <person name="Lucas S."/>
            <person name="Lunden K."/>
            <person name="Morin E."/>
            <person name="Murat C."/>
            <person name="Park J."/>
            <person name="Raffaello T."/>
            <person name="Rouze P."/>
            <person name="Salamov A."/>
            <person name="Schmutz J."/>
            <person name="Solheim H."/>
            <person name="Stahlberg J."/>
            <person name="Velez H."/>
            <person name="de Vries R.P."/>
            <person name="Wiebenga A."/>
            <person name="Woodward S."/>
            <person name="Yakovlev I."/>
            <person name="Garbelotto M."/>
            <person name="Martin F."/>
            <person name="Grigoriev I.V."/>
            <person name="Stenlid J."/>
        </authorList>
    </citation>
    <scope>NUCLEOTIDE SEQUENCE [LARGE SCALE GENOMIC DNA]</scope>
    <source>
        <strain evidence="1 2">TC 32-1</strain>
    </source>
</reference>
<evidence type="ECO:0000313" key="1">
    <source>
        <dbReference type="EMBL" id="ETW83593.1"/>
    </source>
</evidence>
<proteinExistence type="predicted"/>